<evidence type="ECO:0008006" key="4">
    <source>
        <dbReference type="Google" id="ProtNLM"/>
    </source>
</evidence>
<evidence type="ECO:0000256" key="1">
    <source>
        <dbReference type="SAM" id="MobiDB-lite"/>
    </source>
</evidence>
<gene>
    <name evidence="2" type="ORF">B7H23_12925</name>
</gene>
<comment type="caution">
    <text evidence="2">The sequence shown here is derived from an EMBL/GenBank/DDBJ whole genome shotgun (WGS) entry which is preliminary data.</text>
</comment>
<dbReference type="RefSeq" id="WP_094077891.1">
    <property type="nucleotide sequence ID" value="NZ_NBYO01000003.1"/>
</dbReference>
<protein>
    <recommendedName>
        <fullName evidence="4">Bacteriophage Mu GpT domain-containing protein</fullName>
    </recommendedName>
</protein>
<evidence type="ECO:0000313" key="3">
    <source>
        <dbReference type="Proteomes" id="UP000215405"/>
    </source>
</evidence>
<organism evidence="2 3">
    <name type="scientific">Notoacmeibacter marinus</name>
    <dbReference type="NCBI Taxonomy" id="1876515"/>
    <lineage>
        <taxon>Bacteria</taxon>
        <taxon>Pseudomonadati</taxon>
        <taxon>Pseudomonadota</taxon>
        <taxon>Alphaproteobacteria</taxon>
        <taxon>Hyphomicrobiales</taxon>
        <taxon>Notoacmeibacteraceae</taxon>
        <taxon>Notoacmeibacter</taxon>
    </lineage>
</organism>
<dbReference type="NCBIfam" id="NF045541">
    <property type="entry name" value="scaf_prot_MCP2"/>
    <property type="match status" value="1"/>
</dbReference>
<dbReference type="AlphaFoldDB" id="A0A231UT36"/>
<evidence type="ECO:0000313" key="2">
    <source>
        <dbReference type="EMBL" id="OXS99102.1"/>
    </source>
</evidence>
<sequence>MPEAETFHRDLPRPRISSFDPDKRTVEVCWAAAEKVKRHDYRAGGAYLEELVVSADAVESGRLDTGAVSLVDTHSTYSMADRAGVVVAGSVRYANGKAYATVKLSRHGLGQRLADDLADDMPFPVSVGYRILAYEEVDAVDDGQLPTRRITRWEPLELTACPVQADPQAHSRSFNDKEGQMADQQDAAARSAVENSPPRPTVARQNRTAEIIATCRQFNIQDETFIAQHITAQSSDSALRNAILDSVVDRQEASPTFPIVETREMQTDLSDRGGVFQARQEAIACRMTGERPSDVARQFMETPLIDHARAMVESDGRRVSIWSRDEVLQRAMHTTSDFPLLLQSSAERVLLQEYERARSPIRDVLTRQMTRPDFRPQQRVRITDMGELKKVNEHGEIKSTTRGEVGSTLYPLDEYGRIFSLTRKAIINDDLGALSDFSRHAGRATADTENQIMFDLFTANDGAGPINPETGQTLFHAEHGNLGSAVALSTEAIGGARATMRQQRGNPNGDGRRSFINVQPKYLVVGPLLETLAEQILATIYPPTVNDANVFSKRLELLVEPRIEDHRWYLFADPAINRVLECSYLAGSEGPKVATQDGFEVTGVRFRVLLDFGAGAVDYHGAYRNPGLAPS</sequence>
<reference evidence="3" key="1">
    <citation type="journal article" date="2017" name="Int. J. Syst. Evol. Microbiol.">
        <title>Notoacmeibacter marinus gen. nov., sp. nov., isolated from the gut of a limpet and proposal of Notoacmeibacteraceae fam. nov. in the order Rhizobiales of the class Alphaproteobacteria.</title>
        <authorList>
            <person name="Huang Z."/>
            <person name="Guo F."/>
            <person name="Lai Q."/>
        </authorList>
    </citation>
    <scope>NUCLEOTIDE SEQUENCE [LARGE SCALE GENOMIC DNA]</scope>
    <source>
        <strain evidence="3">XMTR2A4</strain>
    </source>
</reference>
<dbReference type="Proteomes" id="UP000215405">
    <property type="component" value="Unassembled WGS sequence"/>
</dbReference>
<keyword evidence="3" id="KW-1185">Reference proteome</keyword>
<feature type="region of interest" description="Disordered" evidence="1">
    <location>
        <begin position="165"/>
        <end position="204"/>
    </location>
</feature>
<accession>A0A231UT36</accession>
<dbReference type="EMBL" id="NBYO01000003">
    <property type="protein sequence ID" value="OXS99102.1"/>
    <property type="molecule type" value="Genomic_DNA"/>
</dbReference>
<proteinExistence type="predicted"/>
<name>A0A231UT36_9HYPH</name>
<dbReference type="Pfam" id="PF25209">
    <property type="entry name" value="Phage_capsid_4"/>
    <property type="match status" value="1"/>
</dbReference>